<sequence length="126" mass="13932">MKDDLDRDKLTEDSSLDNSHDPQSAQPGEYQNNPNRNELHYLYEKQQHGKEVLKGVLLLALLHVIWVVFPLAFFGIGVAQLLYLIPAIVIALVKKRTGIAQGLILGGVITFLLNAACFGLLSMSAF</sequence>
<evidence type="ECO:0000313" key="4">
    <source>
        <dbReference type="Proteomes" id="UP000272464"/>
    </source>
</evidence>
<dbReference type="AlphaFoldDB" id="A0A3S1BVY4"/>
<dbReference type="EMBL" id="RZNX01000001">
    <property type="protein sequence ID" value="RUT35515.1"/>
    <property type="molecule type" value="Genomic_DNA"/>
</dbReference>
<comment type="caution">
    <text evidence="3">The sequence shown here is derived from an EMBL/GenBank/DDBJ whole genome shotgun (WGS) entry which is preliminary data.</text>
</comment>
<proteinExistence type="predicted"/>
<evidence type="ECO:0000256" key="2">
    <source>
        <dbReference type="SAM" id="Phobius"/>
    </source>
</evidence>
<organism evidence="3 4">
    <name type="scientific">Paenibacillus zeisoli</name>
    <dbReference type="NCBI Taxonomy" id="2496267"/>
    <lineage>
        <taxon>Bacteria</taxon>
        <taxon>Bacillati</taxon>
        <taxon>Bacillota</taxon>
        <taxon>Bacilli</taxon>
        <taxon>Bacillales</taxon>
        <taxon>Paenibacillaceae</taxon>
        <taxon>Paenibacillus</taxon>
    </lineage>
</organism>
<evidence type="ECO:0000256" key="1">
    <source>
        <dbReference type="SAM" id="MobiDB-lite"/>
    </source>
</evidence>
<feature type="compositionally biased region" description="Basic and acidic residues" evidence="1">
    <location>
        <begin position="1"/>
        <end position="12"/>
    </location>
</feature>
<protein>
    <submittedName>
        <fullName evidence="3">Uncharacterized protein</fullName>
    </submittedName>
</protein>
<feature type="transmembrane region" description="Helical" evidence="2">
    <location>
        <begin position="100"/>
        <end position="121"/>
    </location>
</feature>
<reference evidence="3 4" key="1">
    <citation type="submission" date="2018-12" db="EMBL/GenBank/DDBJ databases">
        <authorList>
            <person name="Sun L."/>
            <person name="Chen Z."/>
        </authorList>
    </citation>
    <scope>NUCLEOTIDE SEQUENCE [LARGE SCALE GENOMIC DNA]</scope>
    <source>
        <strain evidence="3 4">3-5-3</strain>
    </source>
</reference>
<feature type="compositionally biased region" description="Polar residues" evidence="1">
    <location>
        <begin position="21"/>
        <end position="35"/>
    </location>
</feature>
<feature type="region of interest" description="Disordered" evidence="1">
    <location>
        <begin position="1"/>
        <end position="35"/>
    </location>
</feature>
<dbReference type="Proteomes" id="UP000272464">
    <property type="component" value="Unassembled WGS sequence"/>
</dbReference>
<evidence type="ECO:0000313" key="3">
    <source>
        <dbReference type="EMBL" id="RUT35515.1"/>
    </source>
</evidence>
<keyword evidence="2" id="KW-1133">Transmembrane helix</keyword>
<dbReference type="OrthoDB" id="2382033at2"/>
<gene>
    <name evidence="3" type="ORF">EJP77_00350</name>
</gene>
<name>A0A3S1BVY4_9BACL</name>
<keyword evidence="2" id="KW-0812">Transmembrane</keyword>
<dbReference type="RefSeq" id="WP_127197215.1">
    <property type="nucleotide sequence ID" value="NZ_RZNX01000001.1"/>
</dbReference>
<feature type="transmembrane region" description="Helical" evidence="2">
    <location>
        <begin position="52"/>
        <end position="69"/>
    </location>
</feature>
<keyword evidence="4" id="KW-1185">Reference proteome</keyword>
<keyword evidence="2" id="KW-0472">Membrane</keyword>
<accession>A0A3S1BVY4</accession>